<accession>A0A4Q9QEE2</accession>
<sequence length="61" mass="7076">MHFPTVIRSKAGVSVSTLTELLAARRYVLTPCPLGTKYRGLWLHAPYEEQKKWPSVMWRSM</sequence>
<dbReference type="EMBL" id="ML145084">
    <property type="protein sequence ID" value="TBU66213.1"/>
    <property type="molecule type" value="Genomic_DNA"/>
</dbReference>
<evidence type="ECO:0000313" key="1">
    <source>
        <dbReference type="EMBL" id="TBU66213.1"/>
    </source>
</evidence>
<proteinExistence type="predicted"/>
<keyword evidence="2" id="KW-1185">Reference proteome</keyword>
<dbReference type="AlphaFoldDB" id="A0A4Q9QEE2"/>
<gene>
    <name evidence="1" type="ORF">BD310DRAFT_47538</name>
</gene>
<evidence type="ECO:0000313" key="2">
    <source>
        <dbReference type="Proteomes" id="UP000292082"/>
    </source>
</evidence>
<protein>
    <submittedName>
        <fullName evidence="1">Uncharacterized protein</fullName>
    </submittedName>
</protein>
<dbReference type="Proteomes" id="UP000292082">
    <property type="component" value="Unassembled WGS sequence"/>
</dbReference>
<reference evidence="1 2" key="1">
    <citation type="submission" date="2019-01" db="EMBL/GenBank/DDBJ databases">
        <title>Draft genome sequences of three monokaryotic isolates of the white-rot basidiomycete fungus Dichomitus squalens.</title>
        <authorList>
            <consortium name="DOE Joint Genome Institute"/>
            <person name="Lopez S.C."/>
            <person name="Andreopoulos B."/>
            <person name="Pangilinan J."/>
            <person name="Lipzen A."/>
            <person name="Riley R."/>
            <person name="Ahrendt S."/>
            <person name="Ng V."/>
            <person name="Barry K."/>
            <person name="Daum C."/>
            <person name="Grigoriev I.V."/>
            <person name="Hilden K.S."/>
            <person name="Makela M.R."/>
            <person name="de Vries R.P."/>
        </authorList>
    </citation>
    <scope>NUCLEOTIDE SEQUENCE [LARGE SCALE GENOMIC DNA]</scope>
    <source>
        <strain evidence="1 2">CBS 464.89</strain>
    </source>
</reference>
<organism evidence="1 2">
    <name type="scientific">Dichomitus squalens</name>
    <dbReference type="NCBI Taxonomy" id="114155"/>
    <lineage>
        <taxon>Eukaryota</taxon>
        <taxon>Fungi</taxon>
        <taxon>Dikarya</taxon>
        <taxon>Basidiomycota</taxon>
        <taxon>Agaricomycotina</taxon>
        <taxon>Agaricomycetes</taxon>
        <taxon>Polyporales</taxon>
        <taxon>Polyporaceae</taxon>
        <taxon>Dichomitus</taxon>
    </lineage>
</organism>
<name>A0A4Q9QEE2_9APHY</name>